<proteinExistence type="inferred from homology"/>
<keyword evidence="3 6" id="KW-0690">Ribosome biogenesis</keyword>
<organism evidence="8 9">
    <name type="scientific">Pygocentrus nattereri</name>
    <name type="common">Red-bellied piranha</name>
    <dbReference type="NCBI Taxonomy" id="42514"/>
    <lineage>
        <taxon>Eukaryota</taxon>
        <taxon>Metazoa</taxon>
        <taxon>Chordata</taxon>
        <taxon>Craniata</taxon>
        <taxon>Vertebrata</taxon>
        <taxon>Euteleostomi</taxon>
        <taxon>Actinopterygii</taxon>
        <taxon>Neopterygii</taxon>
        <taxon>Teleostei</taxon>
        <taxon>Ostariophysi</taxon>
        <taxon>Characiformes</taxon>
        <taxon>Characoidei</taxon>
        <taxon>Pygocentrus</taxon>
    </lineage>
</organism>
<accession>A0A3B4DAB3</accession>
<comment type="subunit">
    <text evidence="6">Associates with 90S and pre-40S pre-ribosomal particles.</text>
</comment>
<comment type="subcellular location">
    <subcellularLocation>
        <location evidence="1 6">Nucleus</location>
        <location evidence="1 6">Nucleolus</location>
    </subcellularLocation>
</comment>
<name>A0A3B4DAB3_PYGNA</name>
<dbReference type="Ensembl" id="ENSPNAT00000030909.2">
    <property type="protein sequence ID" value="ENSPNAP00000020388.1"/>
    <property type="gene ID" value="ENSPNAG00000027207.2"/>
</dbReference>
<dbReference type="STRING" id="42514.ENSPNAP00000020388"/>
<keyword evidence="6" id="KW-0687">Ribonucleoprotein</keyword>
<gene>
    <name evidence="8" type="primary">RRP36</name>
</gene>
<dbReference type="InterPro" id="IPR009292">
    <property type="entry name" value="RRP36"/>
</dbReference>
<dbReference type="GeneID" id="108411471"/>
<comment type="function">
    <text evidence="6">Component of the 90S pre-ribosome involved in the maturation of rRNAs. Required for early cleavages of the pre-RNAs in the 40S ribosomal subunit maturation pathway.</text>
</comment>
<dbReference type="GO" id="GO:0005730">
    <property type="term" value="C:nucleolus"/>
    <property type="evidence" value="ECO:0007669"/>
    <property type="project" value="UniProtKB-SubCell"/>
</dbReference>
<feature type="region of interest" description="Disordered" evidence="7">
    <location>
        <begin position="291"/>
        <end position="311"/>
    </location>
</feature>
<feature type="region of interest" description="Disordered" evidence="7">
    <location>
        <begin position="332"/>
        <end position="356"/>
    </location>
</feature>
<protein>
    <recommendedName>
        <fullName evidence="6">rRNA biogenesis protein RRP36</fullName>
    </recommendedName>
</protein>
<dbReference type="GO" id="GO:0030686">
    <property type="term" value="C:90S preribosome"/>
    <property type="evidence" value="ECO:0007669"/>
    <property type="project" value="TreeGrafter"/>
</dbReference>
<feature type="region of interest" description="Disordered" evidence="7">
    <location>
        <begin position="1"/>
        <end position="37"/>
    </location>
</feature>
<dbReference type="CTD" id="88745"/>
<reference evidence="8 9" key="1">
    <citation type="submission" date="2020-10" db="EMBL/GenBank/DDBJ databases">
        <title>Pygocentrus nattereri (red-bellied piranha) genome, fPygNat1, primary haplotype.</title>
        <authorList>
            <person name="Myers G."/>
            <person name="Meyer A."/>
            <person name="Karagic N."/>
            <person name="Pippel M."/>
            <person name="Winkler S."/>
            <person name="Tracey A."/>
            <person name="Wood J."/>
            <person name="Formenti G."/>
            <person name="Howe K."/>
            <person name="Fedrigo O."/>
            <person name="Jarvis E.D."/>
        </authorList>
    </citation>
    <scope>NUCLEOTIDE SEQUENCE [LARGE SCALE GENOMIC DNA]</scope>
</reference>
<dbReference type="PANTHER" id="PTHR21738">
    <property type="entry name" value="RIBOSOMAL RNA PROCESSING PROTEIN 36 HOMOLOG"/>
    <property type="match status" value="1"/>
</dbReference>
<evidence type="ECO:0000256" key="5">
    <source>
        <dbReference type="ARBA" id="ARBA00023242"/>
    </source>
</evidence>
<dbReference type="OMA" id="VKEERYM"/>
<dbReference type="AlphaFoldDB" id="A0A3B4DAB3"/>
<evidence type="ECO:0000256" key="3">
    <source>
        <dbReference type="ARBA" id="ARBA00022517"/>
    </source>
</evidence>
<evidence type="ECO:0000256" key="7">
    <source>
        <dbReference type="SAM" id="MobiDB-lite"/>
    </source>
</evidence>
<feature type="compositionally biased region" description="Basic and acidic residues" evidence="7">
    <location>
        <begin position="72"/>
        <end position="81"/>
    </location>
</feature>
<dbReference type="Pfam" id="PF06102">
    <property type="entry name" value="RRP36"/>
    <property type="match status" value="1"/>
</dbReference>
<reference evidence="8" key="3">
    <citation type="submission" date="2025-09" db="UniProtKB">
        <authorList>
            <consortium name="Ensembl"/>
        </authorList>
    </citation>
    <scope>IDENTIFICATION</scope>
</reference>
<comment type="similarity">
    <text evidence="2 6">Belongs to the RRP36 family.</text>
</comment>
<evidence type="ECO:0000313" key="9">
    <source>
        <dbReference type="Proteomes" id="UP001501920"/>
    </source>
</evidence>
<reference evidence="8" key="2">
    <citation type="submission" date="2025-08" db="UniProtKB">
        <authorList>
            <consortium name="Ensembl"/>
        </authorList>
    </citation>
    <scope>IDENTIFICATION</scope>
</reference>
<dbReference type="RefSeq" id="XP_017538537.1">
    <property type="nucleotide sequence ID" value="XM_017683048.2"/>
</dbReference>
<evidence type="ECO:0000256" key="6">
    <source>
        <dbReference type="RuleBase" id="RU368027"/>
    </source>
</evidence>
<dbReference type="OrthoDB" id="448446at2759"/>
<dbReference type="Proteomes" id="UP001501920">
    <property type="component" value="Chromosome 15"/>
</dbReference>
<feature type="region of interest" description="Disordered" evidence="7">
    <location>
        <begin position="63"/>
        <end position="134"/>
    </location>
</feature>
<keyword evidence="9" id="KW-1185">Reference proteome</keyword>
<dbReference type="GO" id="GO:0000462">
    <property type="term" value="P:maturation of SSU-rRNA from tricistronic rRNA transcript (SSU-rRNA, 5.8S rRNA, LSU-rRNA)"/>
    <property type="evidence" value="ECO:0007669"/>
    <property type="project" value="TreeGrafter"/>
</dbReference>
<dbReference type="PANTHER" id="PTHR21738:SF0">
    <property type="entry name" value="RIBOSOMAL RNA PROCESSING PROTEIN 36 HOMOLOG"/>
    <property type="match status" value="1"/>
</dbReference>
<sequence>MAARNKQTGLKQRLSRSDAGHGQTIKKVNKTRAITKAMPMLEENRSAVEEDAVEMERNFALFNKRNVMLAPEDGKGEEERNPGASDDEHVEEEEDVKEERYMKSSGDMSGSDDDSYYYATDSRPSEDNGVAAKLHTSDELQRGLSTLSFEEIIRLQNKVGTKAYNKIAYGTMHNKQTAEPVKRLNKHRPDEISAKKSVPFLRKVVPVKKTILRDPRFDDLSGDFRPEVFKQTYKFIDEIRQREAQTVMKKLKKVKSNTKREKLKSLLKRMENQERAQKKQEQQREKELQFKRKQRELVGQGHRPFYLKKSDKKKLELGEKYNELKKSGKLENFLSKKRKRNAIKDRRKLPYQHKKN</sequence>
<evidence type="ECO:0000256" key="1">
    <source>
        <dbReference type="ARBA" id="ARBA00004604"/>
    </source>
</evidence>
<feature type="compositionally biased region" description="Polar residues" evidence="7">
    <location>
        <begin position="1"/>
        <end position="10"/>
    </location>
</feature>
<dbReference type="GeneTree" id="ENSGT00530000064271"/>
<feature type="compositionally biased region" description="Basic residues" evidence="7">
    <location>
        <begin position="335"/>
        <end position="356"/>
    </location>
</feature>
<evidence type="ECO:0000256" key="2">
    <source>
        <dbReference type="ARBA" id="ARBA00009418"/>
    </source>
</evidence>
<keyword evidence="4 6" id="KW-0698">rRNA processing</keyword>
<keyword evidence="5 6" id="KW-0539">Nucleus</keyword>
<evidence type="ECO:0000313" key="8">
    <source>
        <dbReference type="Ensembl" id="ENSPNAP00000020388.1"/>
    </source>
</evidence>
<evidence type="ECO:0000256" key="4">
    <source>
        <dbReference type="ARBA" id="ARBA00022552"/>
    </source>
</evidence>